<feature type="compositionally biased region" description="Low complexity" evidence="1">
    <location>
        <begin position="111"/>
        <end position="120"/>
    </location>
</feature>
<feature type="compositionally biased region" description="Low complexity" evidence="1">
    <location>
        <begin position="76"/>
        <end position="87"/>
    </location>
</feature>
<dbReference type="EMBL" id="CH473948">
    <property type="protein sequence ID" value="EDM05108.1"/>
    <property type="molecule type" value="Genomic_DNA"/>
</dbReference>
<reference evidence="2 3" key="1">
    <citation type="submission" date="2005-07" db="EMBL/GenBank/DDBJ databases">
        <authorList>
            <person name="Mural R.J."/>
            <person name="Li P.W."/>
            <person name="Adams M.D."/>
            <person name="Amanatides P.G."/>
            <person name="Baden-Tillson H."/>
            <person name="Barnstead M."/>
            <person name="Chin S.H."/>
            <person name="Dew I."/>
            <person name="Evans C.A."/>
            <person name="Ferriera S."/>
            <person name="Flanigan M."/>
            <person name="Fosler C."/>
            <person name="Glodek A."/>
            <person name="Gu Z."/>
            <person name="Holt R.A."/>
            <person name="Jennings D."/>
            <person name="Kraft C.L."/>
            <person name="Lu F."/>
            <person name="Nguyen T."/>
            <person name="Nusskern D.R."/>
            <person name="Pfannkoch C.M."/>
            <person name="Sitter C."/>
            <person name="Sutton G.G."/>
            <person name="Venter J.C."/>
            <person name="Wang Z."/>
            <person name="Woodage T."/>
            <person name="Zheng X.H."/>
            <person name="Zhong F."/>
        </authorList>
    </citation>
    <scope>NUCLEOTIDE SEQUENCE [LARGE SCALE GENOMIC DNA]</scope>
    <source>
        <strain>BN</strain>
        <strain evidence="3">Sprague-Dawley</strain>
    </source>
</reference>
<feature type="compositionally biased region" description="Low complexity" evidence="1">
    <location>
        <begin position="34"/>
        <end position="45"/>
    </location>
</feature>
<accession>A6HGF3</accession>
<name>A6HGF3_RAT</name>
<dbReference type="AlphaFoldDB" id="A6HGF3"/>
<organism evidence="2 3">
    <name type="scientific">Rattus norvegicus</name>
    <name type="common">Rat</name>
    <dbReference type="NCBI Taxonomy" id="10116"/>
    <lineage>
        <taxon>Eukaryota</taxon>
        <taxon>Metazoa</taxon>
        <taxon>Chordata</taxon>
        <taxon>Craniata</taxon>
        <taxon>Vertebrata</taxon>
        <taxon>Euteleostomi</taxon>
        <taxon>Mammalia</taxon>
        <taxon>Eutheria</taxon>
        <taxon>Euarchontoglires</taxon>
        <taxon>Glires</taxon>
        <taxon>Rodentia</taxon>
        <taxon>Myomorpha</taxon>
        <taxon>Muroidea</taxon>
        <taxon>Muridae</taxon>
        <taxon>Murinae</taxon>
        <taxon>Rattus</taxon>
    </lineage>
</organism>
<gene>
    <name evidence="2" type="ORF">rCG_34480</name>
</gene>
<feature type="compositionally biased region" description="Basic and acidic residues" evidence="1">
    <location>
        <begin position="1"/>
        <end position="13"/>
    </location>
</feature>
<evidence type="ECO:0000313" key="2">
    <source>
        <dbReference type="EMBL" id="EDM05108.1"/>
    </source>
</evidence>
<feature type="region of interest" description="Disordered" evidence="1">
    <location>
        <begin position="1"/>
        <end position="146"/>
    </location>
</feature>
<sequence>MEHDEVSDLEARRTSNSCIMENGHQLDAGSANGSSEVQASSAQESPRPRPVSLSLRLPHQPVTAVTRVSEKFSGETSASALSPTSAAIVGGFTPSPSEAISPWTPSPTEKSSSFTRSLSGSGLGRRCLRSGSRTQQARAKVRPGPN</sequence>
<proteinExistence type="predicted"/>
<protein>
    <submittedName>
        <fullName evidence="2">RCG34480, isoform CRA_b</fullName>
    </submittedName>
</protein>
<evidence type="ECO:0000313" key="3">
    <source>
        <dbReference type="Proteomes" id="UP000234681"/>
    </source>
</evidence>
<dbReference type="Proteomes" id="UP000234681">
    <property type="component" value="Chromosome 10"/>
</dbReference>
<evidence type="ECO:0000256" key="1">
    <source>
        <dbReference type="SAM" id="MobiDB-lite"/>
    </source>
</evidence>